<protein>
    <recommendedName>
        <fullName evidence="4">THUMP domain-containing protein</fullName>
    </recommendedName>
</protein>
<evidence type="ECO:0000313" key="6">
    <source>
        <dbReference type="Proteomes" id="UP000437748"/>
    </source>
</evidence>
<evidence type="ECO:0000256" key="3">
    <source>
        <dbReference type="PROSITE-ProRule" id="PRU00529"/>
    </source>
</evidence>
<dbReference type="EMBL" id="WFLM01000008">
    <property type="protein sequence ID" value="KAB8036114.1"/>
    <property type="molecule type" value="Genomic_DNA"/>
</dbReference>
<dbReference type="GO" id="GO:0003723">
    <property type="term" value="F:RNA binding"/>
    <property type="evidence" value="ECO:0007669"/>
    <property type="project" value="UniProtKB-UniRule"/>
</dbReference>
<dbReference type="GO" id="GO:0070043">
    <property type="term" value="F:rRNA (guanine-N7-)-methyltransferase activity"/>
    <property type="evidence" value="ECO:0007669"/>
    <property type="project" value="TreeGrafter"/>
</dbReference>
<keyword evidence="6" id="KW-1185">Reference proteome</keyword>
<dbReference type="Gene3D" id="3.30.2130.30">
    <property type="match status" value="1"/>
</dbReference>
<dbReference type="Gene3D" id="3.40.50.150">
    <property type="entry name" value="Vaccinia Virus protein VP39"/>
    <property type="match status" value="1"/>
</dbReference>
<proteinExistence type="predicted"/>
<keyword evidence="2" id="KW-0808">Transferase</keyword>
<dbReference type="InterPro" id="IPR004114">
    <property type="entry name" value="THUMP_dom"/>
</dbReference>
<accession>A0A6N6VNH9</accession>
<evidence type="ECO:0000313" key="5">
    <source>
        <dbReference type="EMBL" id="KAB8036114.1"/>
    </source>
</evidence>
<evidence type="ECO:0000256" key="1">
    <source>
        <dbReference type="ARBA" id="ARBA00022603"/>
    </source>
</evidence>
<dbReference type="GO" id="GO:0008990">
    <property type="term" value="F:rRNA (guanine-N2-)-methyltransferase activity"/>
    <property type="evidence" value="ECO:0007669"/>
    <property type="project" value="TreeGrafter"/>
</dbReference>
<dbReference type="PANTHER" id="PTHR47313:SF1">
    <property type="entry name" value="RIBOSOMAL RNA LARGE SUBUNIT METHYLTRANSFERASE K_L"/>
    <property type="match status" value="1"/>
</dbReference>
<gene>
    <name evidence="5" type="ORF">GCL60_16250</name>
</gene>
<evidence type="ECO:0000256" key="2">
    <source>
        <dbReference type="ARBA" id="ARBA00022679"/>
    </source>
</evidence>
<dbReference type="InterPro" id="IPR000241">
    <property type="entry name" value="RlmKL-like_Mtase"/>
</dbReference>
<dbReference type="AlphaFoldDB" id="A0A6N6VNH9"/>
<dbReference type="Proteomes" id="UP000437748">
    <property type="component" value="Unassembled WGS sequence"/>
</dbReference>
<feature type="domain" description="THUMP" evidence="4">
    <location>
        <begin position="70"/>
        <end position="181"/>
    </location>
</feature>
<keyword evidence="3" id="KW-0694">RNA-binding</keyword>
<dbReference type="Pfam" id="PF01170">
    <property type="entry name" value="UPF0020"/>
    <property type="match status" value="1"/>
</dbReference>
<sequence length="473" mass="53964">MKKKENHLRNQNNERYYYSNLSIQRFFITTSRGFEDILKDEIEEICSQFQIKHRVWKGSAGCYLEAPWAGCIAVNLSSMCASRVLLVLAEDQVNDEKDLYEMSRSLDWTSIFDLNLTFSVNASINDTFVQNSMFVGLKVKDAICDSFRDKFGERPDVNTERPDVKIFVRLFRDKLSISVDTTGEPLSQRGYRVKTVEAPLKESLAASLLRISGWNLLANHIWNSSDAVYFEDKETRLLKQQGITSKAKPILMSPYLLDPMCGSGTFVIEAALALLHWKPNVHRNEFSFMDLCPNKANEMKVALKDLKAKIIANEKPIADLPMRIKLYSEKNNITTFQDSLAPFFGSDISEKNVETAKECAMEAGLSKLIHFSKKDAFQSKPHASQGILVVNPPYGERLEEGEDLSPMYQSLGNLWKQEYPHWTAWLITGSEDGLKNVGLRPTRRVTVYNGNIPCKYLQYVMYPRTPKVSNLED</sequence>
<dbReference type="PROSITE" id="PS00092">
    <property type="entry name" value="N6_MTASE"/>
    <property type="match status" value="1"/>
</dbReference>
<dbReference type="SMART" id="SM00981">
    <property type="entry name" value="THUMP"/>
    <property type="match status" value="1"/>
</dbReference>
<dbReference type="CDD" id="cd11715">
    <property type="entry name" value="THUMP_AdoMetMT"/>
    <property type="match status" value="1"/>
</dbReference>
<name>A0A6N6VNH9_9BACT</name>
<dbReference type="PROSITE" id="PS51165">
    <property type="entry name" value="THUMP"/>
    <property type="match status" value="1"/>
</dbReference>
<dbReference type="PANTHER" id="PTHR47313">
    <property type="entry name" value="RIBOSOMAL RNA LARGE SUBUNIT METHYLTRANSFERASE K/L"/>
    <property type="match status" value="1"/>
</dbReference>
<dbReference type="OrthoDB" id="5288439at2"/>
<dbReference type="RefSeq" id="WP_153421804.1">
    <property type="nucleotide sequence ID" value="NZ_WFLM01000008.1"/>
</dbReference>
<dbReference type="PROSITE" id="PS01261">
    <property type="entry name" value="UPF0020"/>
    <property type="match status" value="1"/>
</dbReference>
<dbReference type="InterPro" id="IPR053943">
    <property type="entry name" value="RlmKL-like_Mtase_CS"/>
</dbReference>
<dbReference type="Pfam" id="PF02926">
    <property type="entry name" value="THUMP"/>
    <property type="match status" value="1"/>
</dbReference>
<dbReference type="InterPro" id="IPR029063">
    <property type="entry name" value="SAM-dependent_MTases_sf"/>
</dbReference>
<organism evidence="5 6">
    <name type="scientific">Silvanigrella paludirubra</name>
    <dbReference type="NCBI Taxonomy" id="2499159"/>
    <lineage>
        <taxon>Bacteria</taxon>
        <taxon>Pseudomonadati</taxon>
        <taxon>Bdellovibrionota</taxon>
        <taxon>Oligoflexia</taxon>
        <taxon>Silvanigrellales</taxon>
        <taxon>Silvanigrellaceae</taxon>
        <taxon>Silvanigrella</taxon>
    </lineage>
</organism>
<evidence type="ECO:0000259" key="4">
    <source>
        <dbReference type="PROSITE" id="PS51165"/>
    </source>
</evidence>
<dbReference type="InterPro" id="IPR002052">
    <property type="entry name" value="DNA_methylase_N6_adenine_CS"/>
</dbReference>
<keyword evidence="1" id="KW-0489">Methyltransferase</keyword>
<comment type="caution">
    <text evidence="5">The sequence shown here is derived from an EMBL/GenBank/DDBJ whole genome shotgun (WGS) entry which is preliminary data.</text>
</comment>
<reference evidence="5 6" key="1">
    <citation type="submission" date="2019-10" db="EMBL/GenBank/DDBJ databases">
        <title>New species of Slilvanegrellaceae.</title>
        <authorList>
            <person name="Pitt A."/>
            <person name="Hahn M.W."/>
        </authorList>
    </citation>
    <scope>NUCLEOTIDE SEQUENCE [LARGE SCALE GENOMIC DNA]</scope>
    <source>
        <strain evidence="5 6">SP-Ram-0.45-NSY-1</strain>
    </source>
</reference>
<dbReference type="SUPFAM" id="SSF53335">
    <property type="entry name" value="S-adenosyl-L-methionine-dependent methyltransferases"/>
    <property type="match status" value="1"/>
</dbReference>